<name>A0A975SYL2_9ACTN</name>
<dbReference type="KEGG" id="nps:KRR39_20800"/>
<dbReference type="InterPro" id="IPR038764">
    <property type="entry name" value="GNAT_N_AcTrfase_prd"/>
</dbReference>
<accession>A0A975SYL2</accession>
<dbReference type="EMBL" id="CP077062">
    <property type="protein sequence ID" value="QWZ07800.1"/>
    <property type="molecule type" value="Genomic_DNA"/>
</dbReference>
<evidence type="ECO:0008006" key="3">
    <source>
        <dbReference type="Google" id="ProtNLM"/>
    </source>
</evidence>
<reference evidence="1" key="1">
    <citation type="submission" date="2021-06" db="EMBL/GenBank/DDBJ databases">
        <title>Complete genome sequence of Nocardioides sp. G188.</title>
        <authorList>
            <person name="Im W.-T."/>
        </authorList>
    </citation>
    <scope>NUCLEOTIDE SEQUENCE</scope>
    <source>
        <strain evidence="1">G188</strain>
    </source>
</reference>
<dbReference type="Proteomes" id="UP000683575">
    <property type="component" value="Chromosome"/>
</dbReference>
<gene>
    <name evidence="1" type="ORF">KRR39_20800</name>
</gene>
<keyword evidence="2" id="KW-1185">Reference proteome</keyword>
<proteinExistence type="predicted"/>
<evidence type="ECO:0000313" key="1">
    <source>
        <dbReference type="EMBL" id="QWZ07800.1"/>
    </source>
</evidence>
<dbReference type="AlphaFoldDB" id="A0A975SYL2"/>
<protein>
    <recommendedName>
        <fullName evidence="3">GNAT family N-acetyltransferase</fullName>
    </recommendedName>
</protein>
<organism evidence="1 2">
    <name type="scientific">Nocardioides panacis</name>
    <dbReference type="NCBI Taxonomy" id="2849501"/>
    <lineage>
        <taxon>Bacteria</taxon>
        <taxon>Bacillati</taxon>
        <taxon>Actinomycetota</taxon>
        <taxon>Actinomycetes</taxon>
        <taxon>Propionibacteriales</taxon>
        <taxon>Nocardioidaceae</taxon>
        <taxon>Nocardioides</taxon>
    </lineage>
</organism>
<evidence type="ECO:0000313" key="2">
    <source>
        <dbReference type="Proteomes" id="UP000683575"/>
    </source>
</evidence>
<dbReference type="PANTHER" id="PTHR41700:SF1">
    <property type="entry name" value="N-ACETYLTRANSFERASE DOMAIN-CONTAINING PROTEIN"/>
    <property type="match status" value="1"/>
</dbReference>
<dbReference type="RefSeq" id="WP_216939310.1">
    <property type="nucleotide sequence ID" value="NZ_CP077062.1"/>
</dbReference>
<sequence>MPHTAPPPDSRARDDAAIPDELAESAVTGAERDAREAADRAQITIVEARDESAARLIAEVGARVWGPRGTLAPNELRALMHAGDPVHLALDRSQPGRDVVGFAVGFVGWSPLLHVHSHQVGVVDGHRRRGVGYALKLAQRHTCLSHGITDMRWTFDPLVRRNASFNLGALGAHAAAFHVDFYGAMDDAINEGDASDRLEAVWALARPLPSRPSAAPAIRGELVPLLVERDGRPQPTGADPSAGAMLAIPADYETLRRQDPSSGRAWRAAVREVLRAAYASGLRVGRVTDTGYQLVAGDDA</sequence>
<dbReference type="PANTHER" id="PTHR41700">
    <property type="entry name" value="GCN5-RELATED N-ACETYLTRANSFERASE"/>
    <property type="match status" value="1"/>
</dbReference>